<gene>
    <name evidence="2" type="ORF">JOF34_002517</name>
</gene>
<dbReference type="EMBL" id="JAGIOL010000002">
    <property type="protein sequence ID" value="MBP2437873.1"/>
    <property type="molecule type" value="Genomic_DNA"/>
</dbReference>
<dbReference type="Proteomes" id="UP001519362">
    <property type="component" value="Unassembled WGS sequence"/>
</dbReference>
<evidence type="ECO:0000313" key="2">
    <source>
        <dbReference type="EMBL" id="MBP2437873.1"/>
    </source>
</evidence>
<protein>
    <submittedName>
        <fullName evidence="2">Uncharacterized protein</fullName>
    </submittedName>
</protein>
<sequence length="320" mass="34864">MAEDNRRTSAPPDAAVNDRVAEVASRMPFGKTFIEDYAEGVLQIDLGATGEDEGHDRAGIDGTGPEYRWWVETPYGDRQEWSDLGFDADPTEVATWVTRQALTLNSPAATFRREITPVQLDEQQIDTLRHELLDYAEWINTAEFTDAEVRDAAARGHRLDVPMDMYTGIARNLPAAGEVLYVNTVDERLSEVFHRAGWSTAPDSATPPHMRSLVETVESQMLRVRVLDAANAAPGLSRTAATTEQLAGRISALETHNSSLEVRLSAAEQDLAHTRSALISVARKLDPGTAQRERQQDPAATGPVTEAPGTPRAAPSVGPA</sequence>
<dbReference type="RefSeq" id="WP_165137952.1">
    <property type="nucleotide sequence ID" value="NZ_CP049254.1"/>
</dbReference>
<feature type="region of interest" description="Disordered" evidence="1">
    <location>
        <begin position="287"/>
        <end position="320"/>
    </location>
</feature>
<comment type="caution">
    <text evidence="2">The sequence shown here is derived from an EMBL/GenBank/DDBJ whole genome shotgun (WGS) entry which is preliminary data.</text>
</comment>
<evidence type="ECO:0000256" key="1">
    <source>
        <dbReference type="SAM" id="MobiDB-lite"/>
    </source>
</evidence>
<organism evidence="2 3">
    <name type="scientific">Microbacterium amylolyticum</name>
    <dbReference type="NCBI Taxonomy" id="936337"/>
    <lineage>
        <taxon>Bacteria</taxon>
        <taxon>Bacillati</taxon>
        <taxon>Actinomycetota</taxon>
        <taxon>Actinomycetes</taxon>
        <taxon>Micrococcales</taxon>
        <taxon>Microbacteriaceae</taxon>
        <taxon>Microbacterium</taxon>
    </lineage>
</organism>
<feature type="compositionally biased region" description="Basic and acidic residues" evidence="1">
    <location>
        <begin position="287"/>
        <end position="296"/>
    </location>
</feature>
<evidence type="ECO:0000313" key="3">
    <source>
        <dbReference type="Proteomes" id="UP001519362"/>
    </source>
</evidence>
<reference evidence="2 3" key="1">
    <citation type="submission" date="2021-03" db="EMBL/GenBank/DDBJ databases">
        <title>Sequencing the genomes of 1000 actinobacteria strains.</title>
        <authorList>
            <person name="Klenk H.-P."/>
        </authorList>
    </citation>
    <scope>NUCLEOTIDE SEQUENCE [LARGE SCALE GENOMIC DNA]</scope>
    <source>
        <strain evidence="2 3">DSM 24221</strain>
    </source>
</reference>
<accession>A0ABS4ZLJ6</accession>
<proteinExistence type="predicted"/>
<keyword evidence="3" id="KW-1185">Reference proteome</keyword>
<name>A0ABS4ZLJ6_9MICO</name>